<feature type="domain" description="4Fe-4S ferredoxin-type" evidence="4">
    <location>
        <begin position="40"/>
        <end position="69"/>
    </location>
</feature>
<dbReference type="EMBL" id="JAVSNH010000001">
    <property type="protein sequence ID" value="MDT4513067.1"/>
    <property type="molecule type" value="Genomic_DNA"/>
</dbReference>
<reference evidence="5" key="1">
    <citation type="submission" date="2023-08" db="EMBL/GenBank/DDBJ databases">
        <title>Reintroducing virulent viruses to syntetic microbiomes.</title>
        <authorList>
            <person name="Wilde J."/>
            <person name="Boyes R."/>
            <person name="Robinson A.V."/>
            <person name="Daisley B.A."/>
            <person name="Allen-Vercoe E."/>
        </authorList>
    </citation>
    <scope>NUCLEOTIDE SEQUENCE</scope>
    <source>
        <strain evidence="5">225I_12FAA</strain>
    </source>
</reference>
<dbReference type="Pfam" id="PF12838">
    <property type="entry name" value="Fer4_7"/>
    <property type="match status" value="1"/>
</dbReference>
<dbReference type="InterPro" id="IPR052977">
    <property type="entry name" value="Polyferredoxin-like_ET"/>
</dbReference>
<dbReference type="AlphaFoldDB" id="A0AAW8VM79"/>
<dbReference type="GO" id="GO:0051536">
    <property type="term" value="F:iron-sulfur cluster binding"/>
    <property type="evidence" value="ECO:0007669"/>
    <property type="project" value="UniProtKB-KW"/>
</dbReference>
<dbReference type="Proteomes" id="UP001266995">
    <property type="component" value="Unassembled WGS sequence"/>
</dbReference>
<keyword evidence="3" id="KW-0411">Iron-sulfur</keyword>
<sequence>MSETKYLKIGEKKRCSGCTACVAICPKKCITMQADEEGFLYPVVNITACIQCSKCVRVCPYTDSEFTNKPEEEELSICYAAYNKDEEIRYKSASGGMFRVFADRIIAEGGVVFGAAFDKDFAVEHTYAETLQGLTVFMGSKYLQSRMGDTFILVKQFLKEGRKVLFTGCGCQIAGLKRYLKSDDANLFCIDLICHGSDSPKIWLNYLHSLFPNESVKKINFRDKITGQYNSSITINASKSVFCEKERNNIYFRSWQYGLFLRPSCEVCPFKKENRVSDITIGDCWGFKKIAPEMYDDKGLSSMIVHSEKGKSLFDAVVHQLSFKETLIEDVELYNPDYIRSQPFVYSRRKAFWADYHKHEMPFKELLEKHLGETKKQKIQKHIKKVIKKCLPLLKKLRS</sequence>
<evidence type="ECO:0000256" key="1">
    <source>
        <dbReference type="ARBA" id="ARBA00022723"/>
    </source>
</evidence>
<keyword evidence="1" id="KW-0479">Metal-binding</keyword>
<evidence type="ECO:0000259" key="4">
    <source>
        <dbReference type="PROSITE" id="PS51379"/>
    </source>
</evidence>
<dbReference type="SUPFAM" id="SSF54862">
    <property type="entry name" value="4Fe-4S ferredoxins"/>
    <property type="match status" value="1"/>
</dbReference>
<evidence type="ECO:0000313" key="6">
    <source>
        <dbReference type="Proteomes" id="UP001266995"/>
    </source>
</evidence>
<evidence type="ECO:0000256" key="3">
    <source>
        <dbReference type="ARBA" id="ARBA00023014"/>
    </source>
</evidence>
<dbReference type="InterPro" id="IPR017896">
    <property type="entry name" value="4Fe4S_Fe-S-bd"/>
</dbReference>
<dbReference type="Pfam" id="PF04432">
    <property type="entry name" value="FrhB_FdhB_C"/>
    <property type="match status" value="1"/>
</dbReference>
<dbReference type="RefSeq" id="WP_195739263.1">
    <property type="nucleotide sequence ID" value="NZ_JADMQL010000017.1"/>
</dbReference>
<evidence type="ECO:0000256" key="2">
    <source>
        <dbReference type="ARBA" id="ARBA00023004"/>
    </source>
</evidence>
<dbReference type="PANTHER" id="PTHR43193:SF2">
    <property type="entry name" value="POLYFERREDOXIN PROTEIN FWDF"/>
    <property type="match status" value="1"/>
</dbReference>
<dbReference type="Gene3D" id="3.30.70.20">
    <property type="match status" value="1"/>
</dbReference>
<accession>A0AAW8VM79</accession>
<dbReference type="PANTHER" id="PTHR43193">
    <property type="match status" value="1"/>
</dbReference>
<evidence type="ECO:0000313" key="5">
    <source>
        <dbReference type="EMBL" id="MDT4513067.1"/>
    </source>
</evidence>
<protein>
    <submittedName>
        <fullName evidence="5">Coenzyme F420 hydrogenase/dehydrogenase, beta subunit C-terminal domain</fullName>
    </submittedName>
</protein>
<dbReference type="GO" id="GO:0046872">
    <property type="term" value="F:metal ion binding"/>
    <property type="evidence" value="ECO:0007669"/>
    <property type="project" value="UniProtKB-KW"/>
</dbReference>
<proteinExistence type="predicted"/>
<comment type="caution">
    <text evidence="5">The sequence shown here is derived from an EMBL/GenBank/DDBJ whole genome shotgun (WGS) entry which is preliminary data.</text>
</comment>
<keyword evidence="2" id="KW-0408">Iron</keyword>
<dbReference type="InterPro" id="IPR007525">
    <property type="entry name" value="FrhB_FdhB_C"/>
</dbReference>
<dbReference type="PROSITE" id="PS00198">
    <property type="entry name" value="4FE4S_FER_1"/>
    <property type="match status" value="2"/>
</dbReference>
<name>A0AAW8VM79_9BACE</name>
<feature type="domain" description="4Fe-4S ferredoxin-type" evidence="4">
    <location>
        <begin position="5"/>
        <end position="35"/>
    </location>
</feature>
<organism evidence="5 6">
    <name type="scientific">Bacteroides cellulosilyticus</name>
    <dbReference type="NCBI Taxonomy" id="246787"/>
    <lineage>
        <taxon>Bacteria</taxon>
        <taxon>Pseudomonadati</taxon>
        <taxon>Bacteroidota</taxon>
        <taxon>Bacteroidia</taxon>
        <taxon>Bacteroidales</taxon>
        <taxon>Bacteroidaceae</taxon>
        <taxon>Bacteroides</taxon>
    </lineage>
</organism>
<dbReference type="InterPro" id="IPR017900">
    <property type="entry name" value="4Fe4S_Fe_S_CS"/>
</dbReference>
<dbReference type="PROSITE" id="PS51379">
    <property type="entry name" value="4FE4S_FER_2"/>
    <property type="match status" value="2"/>
</dbReference>
<gene>
    <name evidence="5" type="ORF">RO785_19025</name>
</gene>